<organism evidence="1 2">
    <name type="scientific">Coniosporium tulheliwenetii</name>
    <dbReference type="NCBI Taxonomy" id="3383036"/>
    <lineage>
        <taxon>Eukaryota</taxon>
        <taxon>Fungi</taxon>
        <taxon>Dikarya</taxon>
        <taxon>Ascomycota</taxon>
        <taxon>Pezizomycotina</taxon>
        <taxon>Dothideomycetes</taxon>
        <taxon>Dothideomycetes incertae sedis</taxon>
        <taxon>Coniosporium</taxon>
    </lineage>
</organism>
<name>A0ACC2ZM34_9PEZI</name>
<dbReference type="Proteomes" id="UP001172680">
    <property type="component" value="Unassembled WGS sequence"/>
</dbReference>
<comment type="caution">
    <text evidence="1">The sequence shown here is derived from an EMBL/GenBank/DDBJ whole genome shotgun (WGS) entry which is preliminary data.</text>
</comment>
<gene>
    <name evidence="1" type="ORF">H2199_001376</name>
</gene>
<evidence type="ECO:0000313" key="1">
    <source>
        <dbReference type="EMBL" id="KAJ9648521.1"/>
    </source>
</evidence>
<dbReference type="EMBL" id="JAPDRP010000003">
    <property type="protein sequence ID" value="KAJ9648521.1"/>
    <property type="molecule type" value="Genomic_DNA"/>
</dbReference>
<reference evidence="1" key="1">
    <citation type="submission" date="2022-10" db="EMBL/GenBank/DDBJ databases">
        <title>Culturing micro-colonial fungi from biological soil crusts in the Mojave desert and describing Neophaeococcomyces mojavensis, and introducing the new genera and species Taxawa tesnikishii.</title>
        <authorList>
            <person name="Kurbessoian T."/>
            <person name="Stajich J.E."/>
        </authorList>
    </citation>
    <scope>NUCLEOTIDE SEQUENCE</scope>
    <source>
        <strain evidence="1">JES_115</strain>
    </source>
</reference>
<evidence type="ECO:0000313" key="2">
    <source>
        <dbReference type="Proteomes" id="UP001172680"/>
    </source>
</evidence>
<sequence length="222" mass="24381">MASASHLPFKEPLISLEHIGQEPTTTITIAETITHYVPTTVENVRTSSKTTTSTVMLTVTQTVAENSLTVPESTTASPQERSSTNNAVIDSVFSMCINNVPGIASSPDLAYVLGDCGGRFRGCMQLSLPLSGGTVTVYAVTNGFHESSTFCRIKQYSRTVTFYYFGCDRLIKPIGCSSKANRYLSSFICVYRRVQCPSHVYSIRNAPILLGHIFSDTYSRRY</sequence>
<protein>
    <submittedName>
        <fullName evidence="1">Uncharacterized protein</fullName>
    </submittedName>
</protein>
<proteinExistence type="predicted"/>
<keyword evidence="2" id="KW-1185">Reference proteome</keyword>
<accession>A0ACC2ZM34</accession>